<dbReference type="Gene3D" id="1.20.120.1220">
    <property type="match status" value="1"/>
</dbReference>
<dbReference type="AlphaFoldDB" id="K4LDD2"/>
<feature type="transmembrane region" description="Helical" evidence="2">
    <location>
        <begin position="53"/>
        <end position="70"/>
    </location>
</feature>
<sequence>MCADVVLLLTLIICLWTDLRERRIYNKVVLPAAAAGILLQTAQHGLPGLKSGLAGCGLGLLLFFLPFALGGLGAGDVKLLAAVGALKGPLFVIFTALGTALAGGVIAVFILIGQRRLWATMKRLLWALAIGLGGRSVGGKAALLLLERTPYSSLFPLGAAIFLGAALAYFYCIFLQ</sequence>
<dbReference type="GO" id="GO:0005886">
    <property type="term" value="C:plasma membrane"/>
    <property type="evidence" value="ECO:0007669"/>
    <property type="project" value="TreeGrafter"/>
</dbReference>
<dbReference type="InterPro" id="IPR000045">
    <property type="entry name" value="Prepilin_IV_endopep_pep"/>
</dbReference>
<keyword evidence="2" id="KW-1133">Transmembrane helix</keyword>
<organism evidence="4 5">
    <name type="scientific">Thermacetogenium phaeum (strain ATCC BAA-254 / DSM 26808 / PB)</name>
    <dbReference type="NCBI Taxonomy" id="1089553"/>
    <lineage>
        <taxon>Bacteria</taxon>
        <taxon>Bacillati</taxon>
        <taxon>Bacillota</taxon>
        <taxon>Clostridia</taxon>
        <taxon>Thermoanaerobacterales</taxon>
        <taxon>Thermoanaerobacteraceae</taxon>
        <taxon>Thermacetogenium</taxon>
    </lineage>
</organism>
<reference evidence="4 5" key="1">
    <citation type="journal article" date="2012" name="BMC Genomics">
        <title>Genome-guided analysis of physiological and morphological traits of the fermentative acetate oxidizer Thermacetogenium phaeum.</title>
        <authorList>
            <person name="Oehler D."/>
            <person name="Poehlein A."/>
            <person name="Leimbach A."/>
            <person name="Muller N."/>
            <person name="Daniel R."/>
            <person name="Gottschalk G."/>
            <person name="Schink B."/>
        </authorList>
    </citation>
    <scope>NUCLEOTIDE SEQUENCE [LARGE SCALE GENOMIC DNA]</scope>
    <source>
        <strain evidence="5">ATCC BAA-254 / DSM 26808 / PB</strain>
    </source>
</reference>
<accession>K4LDD2</accession>
<keyword evidence="2" id="KW-0472">Membrane</keyword>
<protein>
    <submittedName>
        <fullName evidence="4">Putative prepilin type 4 peptidase</fullName>
        <ecNumber evidence="4">3.4.23.43</ecNumber>
    </submittedName>
</protein>
<evidence type="ECO:0000313" key="4">
    <source>
        <dbReference type="EMBL" id="AFV10783.1"/>
    </source>
</evidence>
<dbReference type="eggNOG" id="COG1989">
    <property type="taxonomic scope" value="Bacteria"/>
</dbReference>
<dbReference type="GO" id="GO:0006465">
    <property type="term" value="P:signal peptide processing"/>
    <property type="evidence" value="ECO:0007669"/>
    <property type="project" value="TreeGrafter"/>
</dbReference>
<dbReference type="InterPro" id="IPR050882">
    <property type="entry name" value="Prepilin_peptidase/N-MTase"/>
</dbReference>
<evidence type="ECO:0000259" key="3">
    <source>
        <dbReference type="Pfam" id="PF01478"/>
    </source>
</evidence>
<dbReference type="RefSeq" id="WP_015049701.1">
    <property type="nucleotide sequence ID" value="NC_018870.1"/>
</dbReference>
<dbReference type="PANTHER" id="PTHR30487">
    <property type="entry name" value="TYPE 4 PREPILIN-LIKE PROTEINS LEADER PEPTIDE-PROCESSING ENZYME"/>
    <property type="match status" value="1"/>
</dbReference>
<gene>
    <name evidence="4" type="ordered locus">Tph_c05450</name>
</gene>
<dbReference type="OrthoDB" id="5508079at2"/>
<dbReference type="PANTHER" id="PTHR30487:SF0">
    <property type="entry name" value="PREPILIN LEADER PEPTIDASE_N-METHYLTRANSFERASE-RELATED"/>
    <property type="match status" value="1"/>
</dbReference>
<proteinExistence type="inferred from homology"/>
<comment type="similarity">
    <text evidence="1">Belongs to the peptidase A24 family.</text>
</comment>
<dbReference type="Pfam" id="PF01478">
    <property type="entry name" value="Peptidase_A24"/>
    <property type="match status" value="1"/>
</dbReference>
<dbReference type="EMBL" id="CP003732">
    <property type="protein sequence ID" value="AFV10783.1"/>
    <property type="molecule type" value="Genomic_DNA"/>
</dbReference>
<evidence type="ECO:0000256" key="2">
    <source>
        <dbReference type="SAM" id="Phobius"/>
    </source>
</evidence>
<dbReference type="Proteomes" id="UP000000467">
    <property type="component" value="Chromosome"/>
</dbReference>
<dbReference type="KEGG" id="tpz:Tph_c05450"/>
<dbReference type="GO" id="GO:0004190">
    <property type="term" value="F:aspartic-type endopeptidase activity"/>
    <property type="evidence" value="ECO:0007669"/>
    <property type="project" value="UniProtKB-EC"/>
</dbReference>
<keyword evidence="2" id="KW-0812">Transmembrane</keyword>
<evidence type="ECO:0000256" key="1">
    <source>
        <dbReference type="ARBA" id="ARBA00005801"/>
    </source>
</evidence>
<dbReference type="STRING" id="1089553.Tph_c05450"/>
<keyword evidence="4" id="KW-0378">Hydrolase</keyword>
<feature type="transmembrane region" description="Helical" evidence="2">
    <location>
        <begin position="124"/>
        <end position="146"/>
    </location>
</feature>
<name>K4LDD2_THEPS</name>
<feature type="transmembrane region" description="Helical" evidence="2">
    <location>
        <begin position="90"/>
        <end position="112"/>
    </location>
</feature>
<dbReference type="HOGENOM" id="CLU_057101_4_0_9"/>
<keyword evidence="5" id="KW-1185">Reference proteome</keyword>
<feature type="transmembrane region" description="Helical" evidence="2">
    <location>
        <begin position="152"/>
        <end position="174"/>
    </location>
</feature>
<dbReference type="EC" id="3.4.23.43" evidence="4"/>
<feature type="domain" description="Prepilin type IV endopeptidase peptidase" evidence="3">
    <location>
        <begin position="6"/>
        <end position="108"/>
    </location>
</feature>
<evidence type="ECO:0000313" key="5">
    <source>
        <dbReference type="Proteomes" id="UP000000467"/>
    </source>
</evidence>